<protein>
    <recommendedName>
        <fullName evidence="1">Integrase core domain-containing protein</fullName>
    </recommendedName>
</protein>
<dbReference type="EMBL" id="JAAMOB010000001">
    <property type="protein sequence ID" value="KAF4118900.1"/>
    <property type="molecule type" value="Genomic_DNA"/>
</dbReference>
<dbReference type="Proteomes" id="UP000579812">
    <property type="component" value="Unassembled WGS sequence"/>
</dbReference>
<dbReference type="AlphaFoldDB" id="A0A7J6DHZ5"/>
<evidence type="ECO:0000259" key="1">
    <source>
        <dbReference type="Pfam" id="PF24764"/>
    </source>
</evidence>
<comment type="caution">
    <text evidence="2">The sequence shown here is derived from an EMBL/GenBank/DDBJ whole genome shotgun (WGS) entry which is preliminary data.</text>
</comment>
<dbReference type="PANTHER" id="PTHR46791:SF13">
    <property type="entry name" value="CLR5 DOMAIN-CONTAINING PROTEIN"/>
    <property type="match status" value="1"/>
</dbReference>
<proteinExistence type="predicted"/>
<gene>
    <name evidence="2" type="ORF">G5714_000951</name>
</gene>
<dbReference type="Pfam" id="PF24764">
    <property type="entry name" value="rva_4"/>
    <property type="match status" value="1"/>
</dbReference>
<organism evidence="2 3">
    <name type="scientific">Onychostoma macrolepis</name>
    <dbReference type="NCBI Taxonomy" id="369639"/>
    <lineage>
        <taxon>Eukaryota</taxon>
        <taxon>Metazoa</taxon>
        <taxon>Chordata</taxon>
        <taxon>Craniata</taxon>
        <taxon>Vertebrata</taxon>
        <taxon>Euteleostomi</taxon>
        <taxon>Actinopterygii</taxon>
        <taxon>Neopterygii</taxon>
        <taxon>Teleostei</taxon>
        <taxon>Ostariophysi</taxon>
        <taxon>Cypriniformes</taxon>
        <taxon>Cyprinidae</taxon>
        <taxon>Acrossocheilinae</taxon>
        <taxon>Onychostoma</taxon>
    </lineage>
</organism>
<reference evidence="2 3" key="1">
    <citation type="submission" date="2020-04" db="EMBL/GenBank/DDBJ databases">
        <title>Chromosome-level genome assembly of a cyprinid fish Onychostoma macrolepis by integration of Nanopore Sequencing, Bionano and Hi-C technology.</title>
        <authorList>
            <person name="Wang D."/>
        </authorList>
    </citation>
    <scope>NUCLEOTIDE SEQUENCE [LARGE SCALE GENOMIC DNA]</scope>
    <source>
        <strain evidence="2">SWU-2019</strain>
        <tissue evidence="2">Muscle</tissue>
    </source>
</reference>
<evidence type="ECO:0000313" key="3">
    <source>
        <dbReference type="Proteomes" id="UP000579812"/>
    </source>
</evidence>
<evidence type="ECO:0000313" key="2">
    <source>
        <dbReference type="EMBL" id="KAF4118900.1"/>
    </source>
</evidence>
<feature type="domain" description="Integrase core" evidence="1">
    <location>
        <begin position="4"/>
        <end position="76"/>
    </location>
</feature>
<dbReference type="InterPro" id="IPR058913">
    <property type="entry name" value="Integrase_dom_put"/>
</dbReference>
<sequence>MDRVFQGTSHANQRIESWWGIYRQQNADYWMDMFKELQSTVYFTGDATDKGLIQFCFLSIIQELDTVVNMWNNHRI</sequence>
<accession>A0A7J6DHZ5</accession>
<dbReference type="PANTHER" id="PTHR46791">
    <property type="entry name" value="EXPRESSED PROTEIN"/>
    <property type="match status" value="1"/>
</dbReference>
<keyword evidence="3" id="KW-1185">Reference proteome</keyword>
<name>A0A7J6DHZ5_9TELE</name>